<dbReference type="EMBL" id="ACMP01000188">
    <property type="protein sequence ID" value="EEL67603.1"/>
    <property type="molecule type" value="Genomic_DNA"/>
</dbReference>
<evidence type="ECO:0000313" key="2">
    <source>
        <dbReference type="EMBL" id="EEL67603.1"/>
    </source>
</evidence>
<protein>
    <submittedName>
        <fullName evidence="2">Class II aldolase/adducin</fullName>
    </submittedName>
</protein>
<dbReference type="AlphaFoldDB" id="C2Y3A2"/>
<reference evidence="2" key="1">
    <citation type="journal article" date="2012" name="Genome Res.">
        <title>Genomic characterization of the Bacillus cereus sensu lato species: Backdrop to the evolution of Bacillus anthracis.</title>
        <authorList>
            <person name="Zwick M.E."/>
            <person name="Joseph S.J."/>
            <person name="Didelot X."/>
            <person name="Chen P.E."/>
            <person name="Bishop-Lilly K.A."/>
            <person name="Stewart A.C."/>
            <person name="Willner K."/>
            <person name="Nolan N."/>
            <person name="Lentz S."/>
            <person name="Thomason M.K."/>
            <person name="Sozhamannan S."/>
            <person name="Mateczun A.J."/>
            <person name="Du L."/>
            <person name="Read T.D."/>
        </authorList>
    </citation>
    <scope>NUCLEOTIDE SEQUENCE [LARGE SCALE GENOMIC DNA]</scope>
    <source>
        <strain evidence="2">AH603</strain>
    </source>
</reference>
<sequence>MIVWGKTPEEAKKWLEGIEYLMNYHVKLLMIKGAKSSVI</sequence>
<dbReference type="SUPFAM" id="SSF53639">
    <property type="entry name" value="AraD/HMP-PK domain-like"/>
    <property type="match status" value="1"/>
</dbReference>
<feature type="domain" description="PH" evidence="1">
    <location>
        <begin position="1"/>
        <end position="23"/>
    </location>
</feature>
<gene>
    <name evidence="2" type="ORF">bcere0026_54540</name>
</gene>
<accession>C2Y3A2</accession>
<dbReference type="HOGENOM" id="CLU_3339836_0_0_9"/>
<comment type="caution">
    <text evidence="2">The sequence shown here is derived from an EMBL/GenBank/DDBJ whole genome shotgun (WGS) entry which is preliminary data.</text>
</comment>
<dbReference type="PROSITE" id="PS50003">
    <property type="entry name" value="PH_DOMAIN"/>
    <property type="match status" value="1"/>
</dbReference>
<dbReference type="InterPro" id="IPR036409">
    <property type="entry name" value="Aldolase_II/adducin_N_sf"/>
</dbReference>
<proteinExistence type="predicted"/>
<dbReference type="InterPro" id="IPR001849">
    <property type="entry name" value="PH_domain"/>
</dbReference>
<dbReference type="Proteomes" id="UP000001753">
    <property type="component" value="Chromosome"/>
</dbReference>
<organism evidence="2">
    <name type="scientific">Bacillus mycoides</name>
    <dbReference type="NCBI Taxonomy" id="1405"/>
    <lineage>
        <taxon>Bacteria</taxon>
        <taxon>Bacillati</taxon>
        <taxon>Bacillota</taxon>
        <taxon>Bacilli</taxon>
        <taxon>Bacillales</taxon>
        <taxon>Bacillaceae</taxon>
        <taxon>Bacillus</taxon>
        <taxon>Bacillus cereus group</taxon>
    </lineage>
</organism>
<name>C2Y3A2_BACMY</name>
<evidence type="ECO:0000259" key="1">
    <source>
        <dbReference type="PROSITE" id="PS50003"/>
    </source>
</evidence>